<accession>A0AC34GSK3</accession>
<sequence length="317" mass="35186">MKFYLITFLVFTTQLYASSNIIIPTNNDIQELLSEKVGIQNGSDIIIENPGLLDVILERNELVFEVCSSGCNADFLVCYESDPIGQNVLEECDSKCGFYVTTRGDEISFMETFTSNTGNSKVETCDKIKMAHEQTLFRNVPIPSCSPKIENGMVKLDIQNASSDCPVNIKNALIVPETTTSSPTSTLSIRGQHGDTNVNGSIGKETTETGEFFENYWWIFLIIGVVIIAIAIFLIVFCCRRNKTTKKQTAPLPPRRLQGSKSPIVLQPSTETTHDQKRQIPTSLMQPSSILSHKSLLLSKKEIKSEETDLTSMKPTA</sequence>
<evidence type="ECO:0000313" key="1">
    <source>
        <dbReference type="Proteomes" id="UP000887579"/>
    </source>
</evidence>
<reference evidence="2" key="1">
    <citation type="submission" date="2022-11" db="UniProtKB">
        <authorList>
            <consortium name="WormBaseParasite"/>
        </authorList>
    </citation>
    <scope>IDENTIFICATION</scope>
</reference>
<name>A0AC34GSK3_9BILA</name>
<evidence type="ECO:0000313" key="2">
    <source>
        <dbReference type="WBParaSite" id="ES5_v2.g786.t1"/>
    </source>
</evidence>
<organism evidence="1 2">
    <name type="scientific">Panagrolaimus sp. ES5</name>
    <dbReference type="NCBI Taxonomy" id="591445"/>
    <lineage>
        <taxon>Eukaryota</taxon>
        <taxon>Metazoa</taxon>
        <taxon>Ecdysozoa</taxon>
        <taxon>Nematoda</taxon>
        <taxon>Chromadorea</taxon>
        <taxon>Rhabditida</taxon>
        <taxon>Tylenchina</taxon>
        <taxon>Panagrolaimomorpha</taxon>
        <taxon>Panagrolaimoidea</taxon>
        <taxon>Panagrolaimidae</taxon>
        <taxon>Panagrolaimus</taxon>
    </lineage>
</organism>
<dbReference type="Proteomes" id="UP000887579">
    <property type="component" value="Unplaced"/>
</dbReference>
<dbReference type="WBParaSite" id="ES5_v2.g786.t1">
    <property type="protein sequence ID" value="ES5_v2.g786.t1"/>
    <property type="gene ID" value="ES5_v2.g786"/>
</dbReference>
<protein>
    <submittedName>
        <fullName evidence="2">Uncharacterized protein</fullName>
    </submittedName>
</protein>
<proteinExistence type="predicted"/>